<dbReference type="GO" id="GO:0009279">
    <property type="term" value="C:cell outer membrane"/>
    <property type="evidence" value="ECO:0007669"/>
    <property type="project" value="UniProtKB-SubCell"/>
</dbReference>
<organism evidence="14 15">
    <name type="scientific">Sandarakinorhabdus cyanobacteriorum</name>
    <dbReference type="NCBI Taxonomy" id="1981098"/>
    <lineage>
        <taxon>Bacteria</taxon>
        <taxon>Pseudomonadati</taxon>
        <taxon>Pseudomonadota</taxon>
        <taxon>Alphaproteobacteria</taxon>
        <taxon>Sphingomonadales</taxon>
        <taxon>Sphingosinicellaceae</taxon>
        <taxon>Sandarakinorhabdus</taxon>
    </lineage>
</organism>
<keyword evidence="15" id="KW-1185">Reference proteome</keyword>
<dbReference type="AlphaFoldDB" id="A0A255Y4U2"/>
<keyword evidence="6 12" id="KW-0732">Signal</keyword>
<evidence type="ECO:0000256" key="5">
    <source>
        <dbReference type="ARBA" id="ARBA00022692"/>
    </source>
</evidence>
<keyword evidence="9" id="KW-0798">TonB box</keyword>
<dbReference type="Proteomes" id="UP000216991">
    <property type="component" value="Unassembled WGS sequence"/>
</dbReference>
<evidence type="ECO:0000256" key="7">
    <source>
        <dbReference type="ARBA" id="ARBA00023004"/>
    </source>
</evidence>
<evidence type="ECO:0000259" key="13">
    <source>
        <dbReference type="Pfam" id="PF00593"/>
    </source>
</evidence>
<dbReference type="InterPro" id="IPR000531">
    <property type="entry name" value="Beta-barrel_TonB"/>
</dbReference>
<evidence type="ECO:0000256" key="8">
    <source>
        <dbReference type="ARBA" id="ARBA00023065"/>
    </source>
</evidence>
<feature type="chain" id="PRO_5012581175" description="TonB-dependent receptor-like beta-barrel domain-containing protein" evidence="12">
    <location>
        <begin position="32"/>
        <end position="647"/>
    </location>
</feature>
<keyword evidence="7" id="KW-0408">Iron</keyword>
<evidence type="ECO:0000256" key="4">
    <source>
        <dbReference type="ARBA" id="ARBA00022496"/>
    </source>
</evidence>
<keyword evidence="8" id="KW-0406">Ion transport</keyword>
<dbReference type="GO" id="GO:0015344">
    <property type="term" value="F:siderophore uptake transmembrane transporter activity"/>
    <property type="evidence" value="ECO:0007669"/>
    <property type="project" value="TreeGrafter"/>
</dbReference>
<keyword evidence="10" id="KW-0472">Membrane</keyword>
<keyword evidence="5" id="KW-0812">Transmembrane</keyword>
<dbReference type="InterPro" id="IPR036942">
    <property type="entry name" value="Beta-barrel_TonB_sf"/>
</dbReference>
<dbReference type="PANTHER" id="PTHR32552">
    <property type="entry name" value="FERRICHROME IRON RECEPTOR-RELATED"/>
    <property type="match status" value="1"/>
</dbReference>
<evidence type="ECO:0000313" key="14">
    <source>
        <dbReference type="EMBL" id="OYQ23674.1"/>
    </source>
</evidence>
<evidence type="ECO:0000256" key="11">
    <source>
        <dbReference type="ARBA" id="ARBA00023237"/>
    </source>
</evidence>
<feature type="signal peptide" evidence="12">
    <location>
        <begin position="1"/>
        <end position="31"/>
    </location>
</feature>
<dbReference type="Gene3D" id="2.40.170.20">
    <property type="entry name" value="TonB-dependent receptor, beta-barrel domain"/>
    <property type="match status" value="1"/>
</dbReference>
<dbReference type="EMBL" id="NOXT01000130">
    <property type="protein sequence ID" value="OYQ23674.1"/>
    <property type="molecule type" value="Genomic_DNA"/>
</dbReference>
<gene>
    <name evidence="14" type="ORF">CHU93_17015</name>
</gene>
<evidence type="ECO:0000256" key="6">
    <source>
        <dbReference type="ARBA" id="ARBA00022729"/>
    </source>
</evidence>
<protein>
    <recommendedName>
        <fullName evidence="13">TonB-dependent receptor-like beta-barrel domain-containing protein</fullName>
    </recommendedName>
</protein>
<dbReference type="Pfam" id="PF00593">
    <property type="entry name" value="TonB_dep_Rec_b-barrel"/>
    <property type="match status" value="1"/>
</dbReference>
<reference evidence="14 15" key="1">
    <citation type="submission" date="2017-07" db="EMBL/GenBank/DDBJ databases">
        <title>Sandarakinorhabdus cyanobacteriorum sp. nov., a novel bacterium isolated from cyanobacterial aggregates in a eutrophic lake.</title>
        <authorList>
            <person name="Cai H."/>
        </authorList>
    </citation>
    <scope>NUCLEOTIDE SEQUENCE [LARGE SCALE GENOMIC DNA]</scope>
    <source>
        <strain evidence="14 15">TH057</strain>
    </source>
</reference>
<name>A0A255Y4U2_9SPHN</name>
<evidence type="ECO:0000256" key="12">
    <source>
        <dbReference type="SAM" id="SignalP"/>
    </source>
</evidence>
<sequence>MFLPERMPMPPLSVRLALLVAAGLIAAPVLAQRAAENALQAADDGFGTAIGRESIGLYSADDIRGFSAVDAGNVRLEGLYFDPASLPPSLLRGTTSIRVGLAAQGFAFPAPTGVVDIRLRHAGTRPAATLFLSADSFGFITGEATWDQPLGSGIGLAVGAGAYREAYPNGTTDQTYTANATLDWQISRRLKLTALASATMVRAAEPPPVYLTADGQPPPRVDRGRFQGPDGLFNSRDRRTLGLIGDWQAGPWHLQAGLFHSKSDAPRTVANLYLDVTTTGAAQQLLVVDPAGRNRVTSGELRLDRSITDGPRTHMITLSARWRDRQRQFGGSALVDLGSVQLNQPAPPLPALPGFGPRDDDRIRQATVGLAYELRWPGIANLSLGLQKTRYRKQATPAASPPATERASPWLVTAAAAIPITQRLGSYASFAQGLEDSGAAPGSASNRNQPLPASATRQIDAGLRWQVAGPLALVAGVFELSRPYFQFDATGRFSRLGDTRSRGLELSLSGPLSPRLDILAGAVIGRTSVVSAAVRDGLVGSRAVGRPDGRGSIALEWRPAFASGLRINAAVNHITPVVASNDNKARAPARTTIDLGLRQALKIAAAPAQLRLVVTNIANQYGVEVLGSGVYDISAGRAAQLSLGVDF</sequence>
<keyword evidence="2" id="KW-0813">Transport</keyword>
<comment type="subcellular location">
    <subcellularLocation>
        <location evidence="1">Cell outer membrane</location>
        <topology evidence="1">Multi-pass membrane protein</topology>
    </subcellularLocation>
</comment>
<comment type="caution">
    <text evidence="14">The sequence shown here is derived from an EMBL/GenBank/DDBJ whole genome shotgun (WGS) entry which is preliminary data.</text>
</comment>
<evidence type="ECO:0000256" key="1">
    <source>
        <dbReference type="ARBA" id="ARBA00004571"/>
    </source>
</evidence>
<accession>A0A255Y4U2</accession>
<evidence type="ECO:0000256" key="2">
    <source>
        <dbReference type="ARBA" id="ARBA00022448"/>
    </source>
</evidence>
<keyword evidence="4" id="KW-0410">Iron transport</keyword>
<dbReference type="OrthoDB" id="9760333at2"/>
<feature type="domain" description="TonB-dependent receptor-like beta-barrel" evidence="13">
    <location>
        <begin position="216"/>
        <end position="617"/>
    </location>
</feature>
<evidence type="ECO:0000256" key="10">
    <source>
        <dbReference type="ARBA" id="ARBA00023136"/>
    </source>
</evidence>
<evidence type="ECO:0000256" key="3">
    <source>
        <dbReference type="ARBA" id="ARBA00022452"/>
    </source>
</evidence>
<evidence type="ECO:0000313" key="15">
    <source>
        <dbReference type="Proteomes" id="UP000216991"/>
    </source>
</evidence>
<dbReference type="PANTHER" id="PTHR32552:SF68">
    <property type="entry name" value="FERRICHROME OUTER MEMBRANE TRANSPORTER_PHAGE RECEPTOR"/>
    <property type="match status" value="1"/>
</dbReference>
<keyword evidence="3" id="KW-1134">Transmembrane beta strand</keyword>
<proteinExistence type="predicted"/>
<dbReference type="SUPFAM" id="SSF56935">
    <property type="entry name" value="Porins"/>
    <property type="match status" value="1"/>
</dbReference>
<evidence type="ECO:0000256" key="9">
    <source>
        <dbReference type="ARBA" id="ARBA00023077"/>
    </source>
</evidence>
<dbReference type="InterPro" id="IPR039426">
    <property type="entry name" value="TonB-dep_rcpt-like"/>
</dbReference>
<keyword evidence="11" id="KW-0998">Cell outer membrane</keyword>